<dbReference type="InterPro" id="IPR003421">
    <property type="entry name" value="Opine_DH"/>
</dbReference>
<sequence>MSDIIVIGGGHVGLTLLTDLVAAEKTHGFRPKLLFVRDAGDRPRGPVTRTNLMDGQQDRVELREEHFGSLYGEEAEALLERAEHIIVTVPDIPVLRLELMRRIAGLRSLAGKVVTFVRAGQGGQPVIADWVRRTPRLRNTSIVLVEDSFYGTRISGQHIAYKRKLSVNVSVYSRTPHIAAERVRTLFPLGALIGRPSWPDVVVRPGIGLLFDPLGYIIHIGVAFHARNLAKTRAGRKYLHYTDGIDRELAPLLAALDEERVELAAAYGVETETFPHVIERQYGLPHRSDFYEMMQSCRGIYRSTSCGSLDELRESRLVREDLPGLRTIRWLADAAGVVLPVTKQYEADVTRTALELGVAAADLDGYLPQLSAMPADVPFLRSLLVAPHELQERVVDGRSAAALLRLPWSCMPGPVVHEEVLQKRLEVLNVG</sequence>
<keyword evidence="3" id="KW-1185">Reference proteome</keyword>
<dbReference type="EMBL" id="BJHW01000002">
    <property type="protein sequence ID" value="GDY60514.1"/>
    <property type="molecule type" value="Genomic_DNA"/>
</dbReference>
<dbReference type="AlphaFoldDB" id="A0A4D4LJ75"/>
<dbReference type="Pfam" id="PF02317">
    <property type="entry name" value="Octopine_DH"/>
    <property type="match status" value="1"/>
</dbReference>
<evidence type="ECO:0000259" key="1">
    <source>
        <dbReference type="Pfam" id="PF02317"/>
    </source>
</evidence>
<gene>
    <name evidence="2" type="ORF">SVIO_111370</name>
</gene>
<dbReference type="Proteomes" id="UP000301309">
    <property type="component" value="Unassembled WGS sequence"/>
</dbReference>
<organism evidence="2 3">
    <name type="scientific">Streptomyces violaceusniger</name>
    <dbReference type="NCBI Taxonomy" id="68280"/>
    <lineage>
        <taxon>Bacteria</taxon>
        <taxon>Bacillati</taxon>
        <taxon>Actinomycetota</taxon>
        <taxon>Actinomycetes</taxon>
        <taxon>Kitasatosporales</taxon>
        <taxon>Streptomycetaceae</taxon>
        <taxon>Streptomyces</taxon>
        <taxon>Streptomyces violaceusniger group</taxon>
    </lineage>
</organism>
<accession>A0A4D4LJ75</accession>
<dbReference type="OrthoDB" id="5188630at2"/>
<dbReference type="InterPro" id="IPR013328">
    <property type="entry name" value="6PGD_dom2"/>
</dbReference>
<evidence type="ECO:0000313" key="2">
    <source>
        <dbReference type="EMBL" id="GDY60514.1"/>
    </source>
</evidence>
<proteinExistence type="predicted"/>
<reference evidence="2 3" key="1">
    <citation type="journal article" date="2020" name="Int. J. Syst. Evol. Microbiol.">
        <title>Reclassification of Streptomyces castelarensis and Streptomyces sporoclivatus as later heterotypic synonyms of Streptomyces antimycoticus.</title>
        <authorList>
            <person name="Komaki H."/>
            <person name="Tamura T."/>
        </authorList>
    </citation>
    <scope>NUCLEOTIDE SEQUENCE [LARGE SCALE GENOMIC DNA]</scope>
    <source>
        <strain evidence="2 3">NBRC 13459</strain>
    </source>
</reference>
<dbReference type="InterPro" id="IPR008927">
    <property type="entry name" value="6-PGluconate_DH-like_C_sf"/>
</dbReference>
<comment type="caution">
    <text evidence="2">The sequence shown here is derived from an EMBL/GenBank/DDBJ whole genome shotgun (WGS) entry which is preliminary data.</text>
</comment>
<protein>
    <recommendedName>
        <fullName evidence="1">Opine dehydrogenase domain-containing protein</fullName>
    </recommendedName>
</protein>
<dbReference type="Gene3D" id="1.10.1040.10">
    <property type="entry name" value="N-(1-d-carboxylethyl)-l-norvaline Dehydrogenase, domain 2"/>
    <property type="match status" value="1"/>
</dbReference>
<dbReference type="SUPFAM" id="SSF48179">
    <property type="entry name" value="6-phosphogluconate dehydrogenase C-terminal domain-like"/>
    <property type="match status" value="1"/>
</dbReference>
<feature type="domain" description="Opine dehydrogenase" evidence="1">
    <location>
        <begin position="210"/>
        <end position="343"/>
    </location>
</feature>
<name>A0A4D4LJ75_STRVO</name>
<dbReference type="GO" id="GO:0016491">
    <property type="term" value="F:oxidoreductase activity"/>
    <property type="evidence" value="ECO:0007669"/>
    <property type="project" value="InterPro"/>
</dbReference>
<dbReference type="RefSeq" id="WP_137982282.1">
    <property type="nucleotide sequence ID" value="NZ_BAAASO010000108.1"/>
</dbReference>
<evidence type="ECO:0000313" key="3">
    <source>
        <dbReference type="Proteomes" id="UP000301309"/>
    </source>
</evidence>